<comment type="similarity">
    <text evidence="3">Belongs to the cytochrome P450 family.</text>
</comment>
<dbReference type="Proteomes" id="UP000016930">
    <property type="component" value="Unassembled WGS sequence"/>
</dbReference>
<keyword evidence="9" id="KW-0812">Transmembrane</keyword>
<dbReference type="GO" id="GO:0016705">
    <property type="term" value="F:oxidoreductase activity, acting on paired donors, with incorporation or reduction of molecular oxygen"/>
    <property type="evidence" value="ECO:0007669"/>
    <property type="project" value="InterPro"/>
</dbReference>
<feature type="transmembrane region" description="Helical" evidence="9">
    <location>
        <begin position="40"/>
        <end position="60"/>
    </location>
</feature>
<keyword evidence="11" id="KW-1185">Reference proteome</keyword>
<evidence type="ECO:0008006" key="12">
    <source>
        <dbReference type="Google" id="ProtNLM"/>
    </source>
</evidence>
<keyword evidence="7" id="KW-0503">Monooxygenase</keyword>
<comment type="pathway">
    <text evidence="2">Secondary metabolite biosynthesis.</text>
</comment>
<dbReference type="AlphaFoldDB" id="M2QZ67"/>
<dbReference type="InterPro" id="IPR001128">
    <property type="entry name" value="Cyt_P450"/>
</dbReference>
<evidence type="ECO:0000256" key="8">
    <source>
        <dbReference type="PIRSR" id="PIRSR602401-1"/>
    </source>
</evidence>
<protein>
    <recommendedName>
        <fullName evidence="12">Cytochrome P450</fullName>
    </recommendedName>
</protein>
<dbReference type="OrthoDB" id="6692864at2759"/>
<evidence type="ECO:0000313" key="11">
    <source>
        <dbReference type="Proteomes" id="UP000016930"/>
    </source>
</evidence>
<evidence type="ECO:0000256" key="5">
    <source>
        <dbReference type="ARBA" id="ARBA00023002"/>
    </source>
</evidence>
<dbReference type="PANTHER" id="PTHR24305:SF187">
    <property type="entry name" value="P450, PUTATIVE (EUROFUNG)-RELATED"/>
    <property type="match status" value="1"/>
</dbReference>
<dbReference type="Gene3D" id="1.10.630.10">
    <property type="entry name" value="Cytochrome P450"/>
    <property type="match status" value="1"/>
</dbReference>
<keyword evidence="9" id="KW-1133">Transmembrane helix</keyword>
<dbReference type="PANTHER" id="PTHR24305">
    <property type="entry name" value="CYTOCHROME P450"/>
    <property type="match status" value="1"/>
</dbReference>
<dbReference type="InterPro" id="IPR036396">
    <property type="entry name" value="Cyt_P450_sf"/>
</dbReference>
<keyword evidence="4 8" id="KW-0479">Metal-binding</keyword>
<dbReference type="GO" id="GO:0005506">
    <property type="term" value="F:iron ion binding"/>
    <property type="evidence" value="ECO:0007669"/>
    <property type="project" value="InterPro"/>
</dbReference>
<keyword evidence="6 8" id="KW-0408">Iron</keyword>
<evidence type="ECO:0000256" key="4">
    <source>
        <dbReference type="ARBA" id="ARBA00022723"/>
    </source>
</evidence>
<keyword evidence="8" id="KW-0349">Heme</keyword>
<dbReference type="STRING" id="914234.M2QZ67"/>
<dbReference type="GO" id="GO:0004497">
    <property type="term" value="F:monooxygenase activity"/>
    <property type="evidence" value="ECO:0007669"/>
    <property type="project" value="UniProtKB-KW"/>
</dbReference>
<evidence type="ECO:0000256" key="7">
    <source>
        <dbReference type="ARBA" id="ARBA00023033"/>
    </source>
</evidence>
<organism evidence="10 11">
    <name type="scientific">Ceriporiopsis subvermispora (strain B)</name>
    <name type="common">White-rot fungus</name>
    <name type="synonym">Gelatoporia subvermispora</name>
    <dbReference type="NCBI Taxonomy" id="914234"/>
    <lineage>
        <taxon>Eukaryota</taxon>
        <taxon>Fungi</taxon>
        <taxon>Dikarya</taxon>
        <taxon>Basidiomycota</taxon>
        <taxon>Agaricomycotina</taxon>
        <taxon>Agaricomycetes</taxon>
        <taxon>Polyporales</taxon>
        <taxon>Gelatoporiaceae</taxon>
        <taxon>Gelatoporia</taxon>
    </lineage>
</organism>
<dbReference type="SUPFAM" id="SSF48264">
    <property type="entry name" value="Cytochrome P450"/>
    <property type="match status" value="1"/>
</dbReference>
<gene>
    <name evidence="10" type="ORF">CERSUDRAFT_60323</name>
</gene>
<dbReference type="Pfam" id="PF00067">
    <property type="entry name" value="p450"/>
    <property type="match status" value="1"/>
</dbReference>
<dbReference type="GO" id="GO:0020037">
    <property type="term" value="F:heme binding"/>
    <property type="evidence" value="ECO:0007669"/>
    <property type="project" value="InterPro"/>
</dbReference>
<dbReference type="PRINTS" id="PR00385">
    <property type="entry name" value="P450"/>
</dbReference>
<sequence>HYIFHRYEPREPLLHLCLLGIPPVLLSTILRHYFGTPASILVSYLVFLVVLAFSVVVHRISPFHPLARFPGPLSHKISRLSLTSIALSCREHVHIHELHEHYGDVVRIGPNEVSIRDPSVIPGVLGTTGFPRSDCTSYSACSLHPPIQPLLNISGEEHTAKRRWWNRGFTSAALKEYEPIVARHVEKLVDSLSRDEEVIEMSVRFSWLRYSSDNVSYQFSFGAASDMLVKGDQGGIWRIIQNGFTAAHVFTHIPWLSFYISKLVALGLNQNVKLMRQYGVDRARERLERGSLMKDLFYYLNNEDGAEERGRPLSHVINDGALAIVAGGDTTSNVLSSICYFLLNNPTVYKSLQAEVDKYYPPGEAAVETMHHQNMPILNAVINESLRLLPVLPEGTSRVSPPGGRSVGTYYIPEGTKTMIHAYSVNRDPRNFSPRTTTFWPDRWLIASGDMTASEAGIDKREFVHNSSAFIPFSFGPANCVGKNLALQEMRMTICSILQRLQLRFAPGFDPASYEVRLRDYMILKSAPLPMEVRVRDRI</sequence>
<dbReference type="HOGENOM" id="CLU_001570_14_10_1"/>
<evidence type="ECO:0000256" key="2">
    <source>
        <dbReference type="ARBA" id="ARBA00005179"/>
    </source>
</evidence>
<comment type="cofactor">
    <cofactor evidence="1 8">
        <name>heme</name>
        <dbReference type="ChEBI" id="CHEBI:30413"/>
    </cofactor>
</comment>
<accession>M2QZ67</accession>
<evidence type="ECO:0000256" key="6">
    <source>
        <dbReference type="ARBA" id="ARBA00023004"/>
    </source>
</evidence>
<evidence type="ECO:0000256" key="3">
    <source>
        <dbReference type="ARBA" id="ARBA00010617"/>
    </source>
</evidence>
<dbReference type="EMBL" id="KB445821">
    <property type="protein sequence ID" value="EMD31227.1"/>
    <property type="molecule type" value="Genomic_DNA"/>
</dbReference>
<evidence type="ECO:0000256" key="9">
    <source>
        <dbReference type="SAM" id="Phobius"/>
    </source>
</evidence>
<feature type="non-terminal residue" evidence="10">
    <location>
        <position position="1"/>
    </location>
</feature>
<evidence type="ECO:0000256" key="1">
    <source>
        <dbReference type="ARBA" id="ARBA00001971"/>
    </source>
</evidence>
<dbReference type="InterPro" id="IPR002401">
    <property type="entry name" value="Cyt_P450_E_grp-I"/>
</dbReference>
<dbReference type="InterPro" id="IPR050121">
    <property type="entry name" value="Cytochrome_P450_monoxygenase"/>
</dbReference>
<proteinExistence type="inferred from homology"/>
<keyword evidence="9" id="KW-0472">Membrane</keyword>
<keyword evidence="5" id="KW-0560">Oxidoreductase</keyword>
<feature type="binding site" description="axial binding residue" evidence="8">
    <location>
        <position position="480"/>
    </location>
    <ligand>
        <name>heme</name>
        <dbReference type="ChEBI" id="CHEBI:30413"/>
    </ligand>
    <ligandPart>
        <name>Fe</name>
        <dbReference type="ChEBI" id="CHEBI:18248"/>
    </ligandPart>
</feature>
<evidence type="ECO:0000313" key="10">
    <source>
        <dbReference type="EMBL" id="EMD31227.1"/>
    </source>
</evidence>
<name>M2QZ67_CERS8</name>
<reference evidence="10 11" key="1">
    <citation type="journal article" date="2012" name="Proc. Natl. Acad. Sci. U.S.A.">
        <title>Comparative genomics of Ceriporiopsis subvermispora and Phanerochaete chrysosporium provide insight into selective ligninolysis.</title>
        <authorList>
            <person name="Fernandez-Fueyo E."/>
            <person name="Ruiz-Duenas F.J."/>
            <person name="Ferreira P."/>
            <person name="Floudas D."/>
            <person name="Hibbett D.S."/>
            <person name="Canessa P."/>
            <person name="Larrondo L.F."/>
            <person name="James T.Y."/>
            <person name="Seelenfreund D."/>
            <person name="Lobos S."/>
            <person name="Polanco R."/>
            <person name="Tello M."/>
            <person name="Honda Y."/>
            <person name="Watanabe T."/>
            <person name="Watanabe T."/>
            <person name="Ryu J.S."/>
            <person name="Kubicek C.P."/>
            <person name="Schmoll M."/>
            <person name="Gaskell J."/>
            <person name="Hammel K.E."/>
            <person name="St John F.J."/>
            <person name="Vanden Wymelenberg A."/>
            <person name="Sabat G."/>
            <person name="Splinter BonDurant S."/>
            <person name="Syed K."/>
            <person name="Yadav J.S."/>
            <person name="Doddapaneni H."/>
            <person name="Subramanian V."/>
            <person name="Lavin J.L."/>
            <person name="Oguiza J.A."/>
            <person name="Perez G."/>
            <person name="Pisabarro A.G."/>
            <person name="Ramirez L."/>
            <person name="Santoyo F."/>
            <person name="Master E."/>
            <person name="Coutinho P.M."/>
            <person name="Henrissat B."/>
            <person name="Lombard V."/>
            <person name="Magnuson J.K."/>
            <person name="Kuees U."/>
            <person name="Hori C."/>
            <person name="Igarashi K."/>
            <person name="Samejima M."/>
            <person name="Held B.W."/>
            <person name="Barry K.W."/>
            <person name="LaButti K.M."/>
            <person name="Lapidus A."/>
            <person name="Lindquist E.A."/>
            <person name="Lucas S.M."/>
            <person name="Riley R."/>
            <person name="Salamov A.A."/>
            <person name="Hoffmeister D."/>
            <person name="Schwenk D."/>
            <person name="Hadar Y."/>
            <person name="Yarden O."/>
            <person name="de Vries R.P."/>
            <person name="Wiebenga A."/>
            <person name="Stenlid J."/>
            <person name="Eastwood D."/>
            <person name="Grigoriev I.V."/>
            <person name="Berka R.M."/>
            <person name="Blanchette R.A."/>
            <person name="Kersten P."/>
            <person name="Martinez A.T."/>
            <person name="Vicuna R."/>
            <person name="Cullen D."/>
        </authorList>
    </citation>
    <scope>NUCLEOTIDE SEQUENCE [LARGE SCALE GENOMIC DNA]</scope>
    <source>
        <strain evidence="10 11">B</strain>
    </source>
</reference>
<dbReference type="PRINTS" id="PR00463">
    <property type="entry name" value="EP450I"/>
</dbReference>